<evidence type="ECO:0000313" key="1">
    <source>
        <dbReference type="EMBL" id="AXV06040.1"/>
    </source>
</evidence>
<reference evidence="1 2" key="1">
    <citation type="submission" date="2018-09" db="EMBL/GenBank/DDBJ databases">
        <title>Complete genome sequence of Euzebya sp. DY32-46 isolated from seawater of Pacific Ocean.</title>
        <authorList>
            <person name="Xu L."/>
            <person name="Wu Y.-H."/>
            <person name="Xu X.-W."/>
        </authorList>
    </citation>
    <scope>NUCLEOTIDE SEQUENCE [LARGE SCALE GENOMIC DNA]</scope>
    <source>
        <strain evidence="1 2">DY32-46</strain>
    </source>
</reference>
<accession>A0A346XUZ3</accession>
<dbReference type="InterPro" id="IPR027417">
    <property type="entry name" value="P-loop_NTPase"/>
</dbReference>
<gene>
    <name evidence="1" type="ORF">DVS28_a1341</name>
</gene>
<keyword evidence="2" id="KW-1185">Reference proteome</keyword>
<organism evidence="1 2">
    <name type="scientific">Euzebya pacifica</name>
    <dbReference type="NCBI Taxonomy" id="1608957"/>
    <lineage>
        <taxon>Bacteria</taxon>
        <taxon>Bacillati</taxon>
        <taxon>Actinomycetota</taxon>
        <taxon>Nitriliruptoria</taxon>
        <taxon>Euzebyales</taxon>
    </lineage>
</organism>
<dbReference type="RefSeq" id="WP_114590752.1">
    <property type="nucleotide sequence ID" value="NZ_CP031165.1"/>
</dbReference>
<dbReference type="Proteomes" id="UP000264006">
    <property type="component" value="Chromosome"/>
</dbReference>
<dbReference type="KEGG" id="euz:DVS28_a1341"/>
<dbReference type="SUPFAM" id="SSF52540">
    <property type="entry name" value="P-loop containing nucleoside triphosphate hydrolases"/>
    <property type="match status" value="1"/>
</dbReference>
<name>A0A346XUZ3_9ACTN</name>
<evidence type="ECO:0008006" key="3">
    <source>
        <dbReference type="Google" id="ProtNLM"/>
    </source>
</evidence>
<dbReference type="OrthoDB" id="558584at2"/>
<protein>
    <recommendedName>
        <fullName evidence="3">AAA domain-containing protein</fullName>
    </recommendedName>
</protein>
<evidence type="ECO:0000313" key="2">
    <source>
        <dbReference type="Proteomes" id="UP000264006"/>
    </source>
</evidence>
<proteinExistence type="predicted"/>
<dbReference type="EMBL" id="CP031165">
    <property type="protein sequence ID" value="AXV06040.1"/>
    <property type="molecule type" value="Genomic_DNA"/>
</dbReference>
<dbReference type="AlphaFoldDB" id="A0A346XUZ3"/>
<sequence>MRDDPYLRLGLHRNPFVAEDSPGVDEAVRLDVGVPDPPPTGVIELVGCKGAGKTTHLMAWLRDRPGPYRHVDPGLDRFGRFPMPEVGGTVAWDEVDRVPPQLLRLAVTRARRRGALVLLGTHRRTGLADHSHVLPGPTATTVRAFAVRRIEAVLVDGTTDRLDLPDALAADIARRADGCWWTVGTELHRWAAARADAASPAADAASPAAPMQVWSGS</sequence>